<dbReference type="GO" id="GO:0008033">
    <property type="term" value="P:tRNA processing"/>
    <property type="evidence" value="ECO:0007669"/>
    <property type="project" value="InterPro"/>
</dbReference>
<keyword evidence="3" id="KW-1185">Reference proteome</keyword>
<protein>
    <submittedName>
        <fullName evidence="2">tRNA lysidine(34) synthetase TilS</fullName>
        <ecNumber evidence="2">6.3.4.19</ecNumber>
    </submittedName>
</protein>
<dbReference type="GO" id="GO:0005524">
    <property type="term" value="F:ATP binding"/>
    <property type="evidence" value="ECO:0007669"/>
    <property type="project" value="InterPro"/>
</dbReference>
<evidence type="ECO:0000313" key="2">
    <source>
        <dbReference type="EMBL" id="MCC3144791.1"/>
    </source>
</evidence>
<dbReference type="InterPro" id="IPR011063">
    <property type="entry name" value="TilS/TtcA_N"/>
</dbReference>
<dbReference type="CDD" id="cd24138">
    <property type="entry name" value="TtcA-like"/>
    <property type="match status" value="1"/>
</dbReference>
<keyword evidence="2" id="KW-0436">Ligase</keyword>
<dbReference type="Proteomes" id="UP001199296">
    <property type="component" value="Unassembled WGS sequence"/>
</dbReference>
<dbReference type="RefSeq" id="WP_229344900.1">
    <property type="nucleotide sequence ID" value="NZ_JAJFAT010000006.1"/>
</dbReference>
<dbReference type="AlphaFoldDB" id="A0AAW4WXM1"/>
<evidence type="ECO:0000313" key="3">
    <source>
        <dbReference type="Proteomes" id="UP001199296"/>
    </source>
</evidence>
<dbReference type="PANTHER" id="PTHR43686:SF1">
    <property type="entry name" value="AMINOTRAN_5 DOMAIN-CONTAINING PROTEIN"/>
    <property type="match status" value="1"/>
</dbReference>
<dbReference type="Pfam" id="PF01171">
    <property type="entry name" value="ATP_bind_3"/>
    <property type="match status" value="1"/>
</dbReference>
<dbReference type="SUPFAM" id="SSF52402">
    <property type="entry name" value="Adenine nucleotide alpha hydrolases-like"/>
    <property type="match status" value="1"/>
</dbReference>
<feature type="domain" description="tRNA(Ile)-lysidine/2-thiocytidine synthase N-terminal" evidence="1">
    <location>
        <begin position="28"/>
        <end position="209"/>
    </location>
</feature>
<dbReference type="NCBIfam" id="TIGR02432">
    <property type="entry name" value="lysidine_TilS_N"/>
    <property type="match status" value="1"/>
</dbReference>
<reference evidence="2 3" key="1">
    <citation type="submission" date="2021-10" db="EMBL/GenBank/DDBJ databases">
        <authorList>
            <person name="Grouzdev D.S."/>
            <person name="Pantiukh K.S."/>
            <person name="Krutkina M.S."/>
        </authorList>
    </citation>
    <scope>NUCLEOTIDE SEQUENCE [LARGE SCALE GENOMIC DNA]</scope>
    <source>
        <strain evidence="2 3">Z-7514</strain>
    </source>
</reference>
<dbReference type="InterPro" id="IPR014729">
    <property type="entry name" value="Rossmann-like_a/b/a_fold"/>
</dbReference>
<name>A0AAW4WXM1_9FIRM</name>
<gene>
    <name evidence="2" type="primary">tilS</name>
    <name evidence="2" type="ORF">LJ207_05540</name>
</gene>
<dbReference type="EC" id="6.3.4.19" evidence="2"/>
<proteinExistence type="predicted"/>
<dbReference type="Gene3D" id="3.40.50.620">
    <property type="entry name" value="HUPs"/>
    <property type="match status" value="1"/>
</dbReference>
<dbReference type="PANTHER" id="PTHR43686">
    <property type="entry name" value="SULFURTRANSFERASE-RELATED"/>
    <property type="match status" value="1"/>
</dbReference>
<dbReference type="EMBL" id="JAJFAT010000006">
    <property type="protein sequence ID" value="MCC3144791.1"/>
    <property type="molecule type" value="Genomic_DNA"/>
</dbReference>
<comment type="caution">
    <text evidence="2">The sequence shown here is derived from an EMBL/GenBank/DDBJ whole genome shotgun (WGS) entry which is preliminary data.</text>
</comment>
<dbReference type="GO" id="GO:0032267">
    <property type="term" value="F:tRNA(Ile)-lysidine synthase activity"/>
    <property type="evidence" value="ECO:0007669"/>
    <property type="project" value="UniProtKB-EC"/>
</dbReference>
<accession>A0AAW4WXM1</accession>
<dbReference type="InterPro" id="IPR012795">
    <property type="entry name" value="tRNA_Ile_lys_synt_N"/>
</dbReference>
<sequence>MQLSLESSITAEIVKAIAEFNLIDDGDKIAVGVSGGKDSSFLLYCLKILQLHFKIDFSLQAVYVDPGFEDSKAETNLRDFCNELKVEFKVIQTNIKDYIQTASNPCSKCAHFRKGAVIEYLKEINYNKLAFGHHLDDAVETFLLSIFYSGQLQTLKANRYLSDNQITLIRPLIYLREAQIIKEIEKKNFKIAKSSCPYDDNSARSKIREDFEAFFADEQLFANLISAMREKDKLELWPAKEDYDLLKKKMQSYWK</sequence>
<organism evidence="2 3">
    <name type="scientific">Halanaerobium polyolivorans</name>
    <dbReference type="NCBI Taxonomy" id="2886943"/>
    <lineage>
        <taxon>Bacteria</taxon>
        <taxon>Bacillati</taxon>
        <taxon>Bacillota</taxon>
        <taxon>Clostridia</taxon>
        <taxon>Halanaerobiales</taxon>
        <taxon>Halanaerobiaceae</taxon>
        <taxon>Halanaerobium</taxon>
    </lineage>
</organism>
<evidence type="ECO:0000259" key="1">
    <source>
        <dbReference type="Pfam" id="PF01171"/>
    </source>
</evidence>